<dbReference type="AlphaFoldDB" id="A0A9J6CM91"/>
<dbReference type="CDD" id="cd02440">
    <property type="entry name" value="AdoMet_MTases"/>
    <property type="match status" value="1"/>
</dbReference>
<name>A0A9J6CM91_POLVA</name>
<keyword evidence="5" id="KW-0999">Mitochondrion inner membrane</keyword>
<feature type="binding site" evidence="5">
    <location>
        <position position="145"/>
    </location>
    <ligand>
        <name>Mg(2+)</name>
        <dbReference type="ChEBI" id="CHEBI:18420"/>
    </ligand>
</feature>
<keyword evidence="5" id="KW-0496">Mitochondrion</keyword>
<evidence type="ECO:0000313" key="7">
    <source>
        <dbReference type="EMBL" id="KAG5683072.1"/>
    </source>
</evidence>
<comment type="catalytic activity">
    <reaction evidence="5">
        <text>a 3-demethylubiquinol + S-adenosyl-L-methionine = a ubiquinol + S-adenosyl-L-homocysteine + H(+)</text>
        <dbReference type="Rhea" id="RHEA:44380"/>
        <dbReference type="Rhea" id="RHEA-COMP:9566"/>
        <dbReference type="Rhea" id="RHEA-COMP:10914"/>
        <dbReference type="ChEBI" id="CHEBI:15378"/>
        <dbReference type="ChEBI" id="CHEBI:17976"/>
        <dbReference type="ChEBI" id="CHEBI:57856"/>
        <dbReference type="ChEBI" id="CHEBI:59789"/>
        <dbReference type="ChEBI" id="CHEBI:84422"/>
        <dbReference type="EC" id="2.1.1.64"/>
    </reaction>
</comment>
<sequence>MNAEQQSVFEKKNVDPKDIKRFNKQSKEWWDLNGVQHMLHAMNYMRVPWVCDGLKETNYISKDATNLEGCLILDAGCGGGIYAEGLAKLGAKVIGLDCARELLDVAQNHLNTQHDIKDKVTYVCETIEEHCLKNENKYDAIVCSEVIEHIIDKNSFLEACIKTLKPGGSIFMTTISHTFAAWFFAKLWGEYILGLIERGTHDPKLFIDHKDLSKILEKYNAKTVSVKGTSYDFFRRRQDKKWHFGPFTMVSYALQAVKQS</sequence>
<dbReference type="InterPro" id="IPR013216">
    <property type="entry name" value="Methyltransf_11"/>
</dbReference>
<accession>A0A9J6CM91</accession>
<comment type="catalytic activity">
    <reaction evidence="5">
        <text>a 3,4-dihydroxy-5-(all-trans-polyprenyl)benzoate + S-adenosyl-L-methionine = a 4-hydroxy-3-methoxy-5-(all-trans-polyprenyl)benzoate + S-adenosyl-L-homocysteine + H(+)</text>
        <dbReference type="Rhea" id="RHEA:44452"/>
        <dbReference type="Rhea" id="RHEA-COMP:10930"/>
        <dbReference type="Rhea" id="RHEA-COMP:10931"/>
        <dbReference type="ChEBI" id="CHEBI:15378"/>
        <dbReference type="ChEBI" id="CHEBI:57856"/>
        <dbReference type="ChEBI" id="CHEBI:59789"/>
        <dbReference type="ChEBI" id="CHEBI:64694"/>
        <dbReference type="ChEBI" id="CHEBI:84443"/>
        <dbReference type="EC" id="2.1.1.114"/>
    </reaction>
</comment>
<dbReference type="GO" id="GO:0046872">
    <property type="term" value="F:metal ion binding"/>
    <property type="evidence" value="ECO:0007669"/>
    <property type="project" value="UniProtKB-KW"/>
</dbReference>
<dbReference type="GO" id="GO:0031314">
    <property type="term" value="C:extrinsic component of mitochondrial inner membrane"/>
    <property type="evidence" value="ECO:0007669"/>
    <property type="project" value="UniProtKB-UniRule"/>
</dbReference>
<keyword evidence="3 5" id="KW-0831">Ubiquinone biosynthesis</keyword>
<evidence type="ECO:0000256" key="1">
    <source>
        <dbReference type="ARBA" id="ARBA00022603"/>
    </source>
</evidence>
<dbReference type="EMBL" id="JADBJN010000001">
    <property type="protein sequence ID" value="KAG5683072.1"/>
    <property type="molecule type" value="Genomic_DNA"/>
</dbReference>
<gene>
    <name evidence="5" type="primary">coq3</name>
    <name evidence="7" type="ORF">PVAND_012377</name>
</gene>
<keyword evidence="5" id="KW-0460">Magnesium</keyword>
<comment type="subunit">
    <text evidence="5">Component of a multi-subunit COQ enzyme complex.</text>
</comment>
<dbReference type="Pfam" id="PF08241">
    <property type="entry name" value="Methyltransf_11"/>
    <property type="match status" value="1"/>
</dbReference>
<dbReference type="OrthoDB" id="3265906at2759"/>
<keyword evidence="1 5" id="KW-0489">Methyltransferase</keyword>
<feature type="binding site" evidence="5">
    <location>
        <position position="76"/>
    </location>
    <ligand>
        <name>S-adenosyl-L-methionine</name>
        <dbReference type="ChEBI" id="CHEBI:59789"/>
    </ligand>
</feature>
<dbReference type="InterPro" id="IPR010233">
    <property type="entry name" value="UbiG_MeTrfase"/>
</dbReference>
<keyword evidence="5" id="KW-0479">Metal-binding</keyword>
<reference evidence="7" key="1">
    <citation type="submission" date="2021-03" db="EMBL/GenBank/DDBJ databases">
        <title>Chromosome level genome of the anhydrobiotic midge Polypedilum vanderplanki.</title>
        <authorList>
            <person name="Yoshida Y."/>
            <person name="Kikawada T."/>
            <person name="Gusev O."/>
        </authorList>
    </citation>
    <scope>NUCLEOTIDE SEQUENCE</scope>
    <source>
        <strain evidence="7">NIAS01</strain>
        <tissue evidence="7">Whole body or cell culture</tissue>
    </source>
</reference>
<evidence type="ECO:0000256" key="2">
    <source>
        <dbReference type="ARBA" id="ARBA00022679"/>
    </source>
</evidence>
<evidence type="ECO:0000256" key="5">
    <source>
        <dbReference type="HAMAP-Rule" id="MF_03190"/>
    </source>
</evidence>
<dbReference type="GO" id="GO:0010420">
    <property type="term" value="F:polyprenyldihydroxybenzoate methyltransferase activity"/>
    <property type="evidence" value="ECO:0007669"/>
    <property type="project" value="UniProtKB-UniRule"/>
</dbReference>
<comment type="similarity">
    <text evidence="5">Belongs to the class I-like SAM-binding methyltransferase superfamily. UbiG/COQ3 family.</text>
</comment>
<dbReference type="EC" id="2.1.1.-" evidence="5"/>
<dbReference type="NCBIfam" id="TIGR01983">
    <property type="entry name" value="UbiG"/>
    <property type="match status" value="1"/>
</dbReference>
<keyword evidence="8" id="KW-1185">Reference proteome</keyword>
<dbReference type="EC" id="2.1.1.114" evidence="5"/>
<feature type="binding site" evidence="5">
    <location>
        <position position="148"/>
    </location>
    <ligand>
        <name>Mg(2+)</name>
        <dbReference type="ChEBI" id="CHEBI:18420"/>
    </ligand>
</feature>
<evidence type="ECO:0000259" key="6">
    <source>
        <dbReference type="Pfam" id="PF08241"/>
    </source>
</evidence>
<keyword evidence="4 5" id="KW-0949">S-adenosyl-L-methionine</keyword>
<evidence type="ECO:0000256" key="4">
    <source>
        <dbReference type="ARBA" id="ARBA00022691"/>
    </source>
</evidence>
<organism evidence="7 8">
    <name type="scientific">Polypedilum vanderplanki</name>
    <name type="common">Sleeping chironomid midge</name>
    <dbReference type="NCBI Taxonomy" id="319348"/>
    <lineage>
        <taxon>Eukaryota</taxon>
        <taxon>Metazoa</taxon>
        <taxon>Ecdysozoa</taxon>
        <taxon>Arthropoda</taxon>
        <taxon>Hexapoda</taxon>
        <taxon>Insecta</taxon>
        <taxon>Pterygota</taxon>
        <taxon>Neoptera</taxon>
        <taxon>Endopterygota</taxon>
        <taxon>Diptera</taxon>
        <taxon>Nematocera</taxon>
        <taxon>Chironomoidea</taxon>
        <taxon>Chironomidae</taxon>
        <taxon>Chironominae</taxon>
        <taxon>Polypedilum</taxon>
        <taxon>Polypedilum</taxon>
    </lineage>
</organism>
<feature type="binding site" evidence="5">
    <location>
        <position position="97"/>
    </location>
    <ligand>
        <name>S-adenosyl-L-methionine</name>
        <dbReference type="ChEBI" id="CHEBI:59789"/>
    </ligand>
</feature>
<dbReference type="Proteomes" id="UP001107558">
    <property type="component" value="Chromosome 1"/>
</dbReference>
<protein>
    <recommendedName>
        <fullName evidence="5">Ubiquinone biosynthesis O-methyltransferase, mitochondrial</fullName>
    </recommendedName>
    <alternativeName>
        <fullName evidence="5">3-demethylubiquinol 3-O-methyltransferase</fullName>
        <ecNumber evidence="5">2.1.1.64</ecNumber>
    </alternativeName>
    <alternativeName>
        <fullName evidence="5">3-demethylubiquinone 3-O-methyltransferase</fullName>
        <ecNumber evidence="5">2.1.1.-</ecNumber>
    </alternativeName>
    <alternativeName>
        <fullName evidence="5">Polyprenyldihydroxybenzoate methyltransferase</fullName>
        <ecNumber evidence="5">2.1.1.114</ecNumber>
    </alternativeName>
</protein>
<comment type="function">
    <text evidence="5">O-methyltransferase required for two non-consecutive steps during ubiquinone biosynthesis. Catalyzes the 2 O-methylation of 3,4-dihydroxy-5-(all-trans-polyprenyl)benzoic acid into 4-hydroxy-3-methoxy-5-(all-trans-polyprenyl)benzoic acid. Also catalyzes the last step of ubiquinone biosynthesis by mediating methylation of 3-demethylubiquinone into ubiquinone. Also able to mediate the methylation of 3-demethylubiquinol into ubiquinol.</text>
</comment>
<dbReference type="EC" id="2.1.1.64" evidence="5"/>
<dbReference type="PANTHER" id="PTHR43464">
    <property type="entry name" value="METHYLTRANSFERASE"/>
    <property type="match status" value="1"/>
</dbReference>
<comment type="subcellular location">
    <subcellularLocation>
        <location evidence="5">Mitochondrion inner membrane</location>
        <topology evidence="5">Peripheral membrane protein</topology>
        <orientation evidence="5">Matrix side</orientation>
    </subcellularLocation>
</comment>
<feature type="domain" description="Methyltransferase type 11" evidence="6">
    <location>
        <begin position="73"/>
        <end position="171"/>
    </location>
</feature>
<evidence type="ECO:0000313" key="8">
    <source>
        <dbReference type="Proteomes" id="UP001107558"/>
    </source>
</evidence>
<dbReference type="InterPro" id="IPR029063">
    <property type="entry name" value="SAM-dependent_MTases_sf"/>
</dbReference>
<dbReference type="HAMAP" id="MF_00472">
    <property type="entry name" value="UbiG"/>
    <property type="match status" value="1"/>
</dbReference>
<keyword evidence="2 5" id="KW-0808">Transferase</keyword>
<keyword evidence="5" id="KW-0472">Membrane</keyword>
<proteinExistence type="inferred from homology"/>
<dbReference type="SUPFAM" id="SSF53335">
    <property type="entry name" value="S-adenosyl-L-methionine-dependent methyltransferases"/>
    <property type="match status" value="1"/>
</dbReference>
<comment type="cofactor">
    <cofactor evidence="5">
        <name>Mg(2+)</name>
        <dbReference type="ChEBI" id="CHEBI:18420"/>
    </cofactor>
</comment>
<evidence type="ECO:0000256" key="3">
    <source>
        <dbReference type="ARBA" id="ARBA00022688"/>
    </source>
</evidence>
<comment type="catalytic activity">
    <reaction evidence="5">
        <text>a 3-demethylubiquinone + S-adenosyl-L-methionine = a ubiquinone + S-adenosyl-L-homocysteine</text>
        <dbReference type="Rhea" id="RHEA:81215"/>
        <dbReference type="Rhea" id="RHEA-COMP:9565"/>
        <dbReference type="Rhea" id="RHEA-COMP:19654"/>
        <dbReference type="ChEBI" id="CHEBI:16389"/>
        <dbReference type="ChEBI" id="CHEBI:57856"/>
        <dbReference type="ChEBI" id="CHEBI:59789"/>
        <dbReference type="ChEBI" id="CHEBI:231825"/>
    </reaction>
</comment>
<comment type="pathway">
    <text evidence="5">Cofactor biosynthesis; ubiquinone biosynthesis.</text>
</comment>
<feature type="binding site" evidence="5">
    <location>
        <position position="144"/>
    </location>
    <ligand>
        <name>S-adenosyl-L-methionine</name>
        <dbReference type="ChEBI" id="CHEBI:59789"/>
    </ligand>
</feature>
<dbReference type="Gene3D" id="3.40.50.150">
    <property type="entry name" value="Vaccinia Virus protein VP39"/>
    <property type="match status" value="1"/>
</dbReference>
<feature type="binding site" evidence="5">
    <location>
        <position position="149"/>
    </location>
    <ligand>
        <name>Mg(2+)</name>
        <dbReference type="ChEBI" id="CHEBI:18420"/>
    </ligand>
</feature>
<feature type="binding site" evidence="5">
    <location>
        <position position="46"/>
    </location>
    <ligand>
        <name>S-adenosyl-L-methionine</name>
        <dbReference type="ChEBI" id="CHEBI:59789"/>
    </ligand>
</feature>
<dbReference type="GO" id="GO:0032259">
    <property type="term" value="P:methylation"/>
    <property type="evidence" value="ECO:0007669"/>
    <property type="project" value="UniProtKB-KW"/>
</dbReference>
<dbReference type="PANTHER" id="PTHR43464:SF19">
    <property type="entry name" value="UBIQUINONE BIOSYNTHESIS O-METHYLTRANSFERASE, MITOCHONDRIAL"/>
    <property type="match status" value="1"/>
</dbReference>
<dbReference type="GO" id="GO:0061542">
    <property type="term" value="F:3-demethylubiquinol 3-O-methyltransferase activity"/>
    <property type="evidence" value="ECO:0007669"/>
    <property type="project" value="UniProtKB-UniRule"/>
</dbReference>
<comment type="caution">
    <text evidence="7">The sequence shown here is derived from an EMBL/GenBank/DDBJ whole genome shotgun (WGS) entry which is preliminary data.</text>
</comment>